<feature type="compositionally biased region" description="Acidic residues" evidence="1">
    <location>
        <begin position="534"/>
        <end position="550"/>
    </location>
</feature>
<organism evidence="2 3">
    <name type="scientific">Lagenidium giganteum</name>
    <dbReference type="NCBI Taxonomy" id="4803"/>
    <lineage>
        <taxon>Eukaryota</taxon>
        <taxon>Sar</taxon>
        <taxon>Stramenopiles</taxon>
        <taxon>Oomycota</taxon>
        <taxon>Peronosporomycetes</taxon>
        <taxon>Pythiales</taxon>
        <taxon>Pythiaceae</taxon>
    </lineage>
</organism>
<sequence length="596" mass="65880">MIPLSTSKLAVESAVPSAAASPRRVAKPSSPAHSSTVRAGASFRHLSPRKFQQLQAQQRAAVLRGLPLSPLSARRRLHHANNAINNTGEGESEGPPSPRASDVIPWNPAWLAHPMQTTPTATDSNATSAAAGDNSNSAVTIRALMTPPSNGLPSLASVSLESWLLAYEQDFLYFESLERFAQVKLPEALMFCEKMEKQAEGISSNTSSSGTRGARTDRAQTPASGAHRRSNDSNRFHVRFRIAVYANLMERTIMALAQSASLAYAKDMLLQAREELFRAIFADYDVDVNVLGVSTDDTDSDNDDDKSDRSEGESDSSGNSEQEDHSGKAQASLARGTRSHSAAMSKLSSINECQSPSAKERKRKRKSKRPDKKTRDTFGPSHARTLGFFLQKTPFALKLSEDTQRRAMRFKRHQVVLRRIVQAMYRSLGSVFHAWRMHVQHKKEERLNQKGAQLTAMVVIQRGLVRSVFVEWSKCTLKAKVQKMKLREQESKKQQEQMLVDMHKEIFLLTEKNQLLQLQLNELLEATRVAASDGADDVDGGVIPEEDESVSEQAETAENIRKNESSPNLVSTLAIKPNDSVDTPHSQSLPPESSNE</sequence>
<evidence type="ECO:0000256" key="1">
    <source>
        <dbReference type="SAM" id="MobiDB-lite"/>
    </source>
</evidence>
<name>A0AAV2Z4U2_9STRA</name>
<accession>A0AAV2Z4U2</accession>
<protein>
    <recommendedName>
        <fullName evidence="4">Protein of centriole 5</fullName>
    </recommendedName>
</protein>
<feature type="compositionally biased region" description="Basic residues" evidence="1">
    <location>
        <begin position="360"/>
        <end position="372"/>
    </location>
</feature>
<dbReference type="AlphaFoldDB" id="A0AAV2Z4U2"/>
<feature type="region of interest" description="Disordered" evidence="1">
    <location>
        <begin position="292"/>
        <end position="380"/>
    </location>
</feature>
<dbReference type="EMBL" id="DAKRPA010000038">
    <property type="protein sequence ID" value="DBA01973.1"/>
    <property type="molecule type" value="Genomic_DNA"/>
</dbReference>
<reference evidence="2" key="1">
    <citation type="submission" date="2022-11" db="EMBL/GenBank/DDBJ databases">
        <authorList>
            <person name="Morgan W.R."/>
            <person name="Tartar A."/>
        </authorList>
    </citation>
    <scope>NUCLEOTIDE SEQUENCE</scope>
    <source>
        <strain evidence="2">ARSEF 373</strain>
    </source>
</reference>
<reference evidence="2" key="2">
    <citation type="journal article" date="2023" name="Microbiol Resour">
        <title>Decontamination and Annotation of the Draft Genome Sequence of the Oomycete Lagenidium giganteum ARSEF 373.</title>
        <authorList>
            <person name="Morgan W.R."/>
            <person name="Tartar A."/>
        </authorList>
    </citation>
    <scope>NUCLEOTIDE SEQUENCE</scope>
    <source>
        <strain evidence="2">ARSEF 373</strain>
    </source>
</reference>
<feature type="compositionally biased region" description="Polar residues" evidence="1">
    <location>
        <begin position="339"/>
        <end position="357"/>
    </location>
</feature>
<proteinExistence type="predicted"/>
<feature type="region of interest" description="Disordered" evidence="1">
    <location>
        <begin position="200"/>
        <end position="231"/>
    </location>
</feature>
<evidence type="ECO:0000313" key="2">
    <source>
        <dbReference type="EMBL" id="DBA01973.1"/>
    </source>
</evidence>
<keyword evidence="3" id="KW-1185">Reference proteome</keyword>
<gene>
    <name evidence="2" type="ORF">N0F65_006706</name>
</gene>
<feature type="region of interest" description="Disordered" evidence="1">
    <location>
        <begin position="1"/>
        <end position="39"/>
    </location>
</feature>
<feature type="compositionally biased region" description="Polar residues" evidence="1">
    <location>
        <begin position="580"/>
        <end position="596"/>
    </location>
</feature>
<feature type="compositionally biased region" description="Polar residues" evidence="1">
    <location>
        <begin position="201"/>
        <end position="211"/>
    </location>
</feature>
<dbReference type="Proteomes" id="UP001146120">
    <property type="component" value="Unassembled WGS sequence"/>
</dbReference>
<feature type="compositionally biased region" description="Acidic residues" evidence="1">
    <location>
        <begin position="296"/>
        <end position="305"/>
    </location>
</feature>
<feature type="region of interest" description="Disordered" evidence="1">
    <location>
        <begin position="534"/>
        <end position="596"/>
    </location>
</feature>
<comment type="caution">
    <text evidence="2">The sequence shown here is derived from an EMBL/GenBank/DDBJ whole genome shotgun (WGS) entry which is preliminary data.</text>
</comment>
<feature type="compositionally biased region" description="Low complexity" evidence="1">
    <location>
        <begin position="10"/>
        <end position="32"/>
    </location>
</feature>
<evidence type="ECO:0008006" key="4">
    <source>
        <dbReference type="Google" id="ProtNLM"/>
    </source>
</evidence>
<evidence type="ECO:0000313" key="3">
    <source>
        <dbReference type="Proteomes" id="UP001146120"/>
    </source>
</evidence>